<keyword evidence="4" id="KW-1185">Reference proteome</keyword>
<sequence>MDFPKYDGNIHPDEWIHDIQKYNYMWYKNCGGFLETAISLVDPIIKLPDDICDIEELRSLLKENITFTVFKNTNKKKLQSLKYIPENRGGDTSKFISNFLKLCYNAEINDIEEQKNYLYKSLPMNNYFSSEFYKKTKNVNSVNELIKEFEEITVTESNLIKDESIIALKHIATGKYLSSTENLHYTTGSKFQLIFAGSPVPDPNSLWKIEFGKELATYNNTFIKLQHVKSSNKFLGIYYYDYFRSPSNNHTEVSCNDINYVSNRNYWVENWKFNHGKLENHQGYLESNDIINLSIEKYYNNNKVEFLRSHDIQFTIGNDTFQEVVCHNERLGGNDEWCIELIKQHVWTIDD</sequence>
<evidence type="ECO:0000313" key="4">
    <source>
        <dbReference type="Proteomes" id="UP000022910"/>
    </source>
</evidence>
<dbReference type="Gene3D" id="2.80.10.50">
    <property type="match status" value="1"/>
</dbReference>
<evidence type="ECO:0000256" key="1">
    <source>
        <dbReference type="ARBA" id="ARBA00022737"/>
    </source>
</evidence>
<organism evidence="3 4">
    <name type="scientific">Rhizophagus irregularis (strain DAOM 197198w)</name>
    <name type="common">Glomus intraradices</name>
    <dbReference type="NCBI Taxonomy" id="1432141"/>
    <lineage>
        <taxon>Eukaryota</taxon>
        <taxon>Fungi</taxon>
        <taxon>Fungi incertae sedis</taxon>
        <taxon>Mucoromycota</taxon>
        <taxon>Glomeromycotina</taxon>
        <taxon>Glomeromycetes</taxon>
        <taxon>Glomerales</taxon>
        <taxon>Glomeraceae</taxon>
        <taxon>Rhizophagus</taxon>
    </lineage>
</organism>
<dbReference type="Proteomes" id="UP000022910">
    <property type="component" value="Unassembled WGS sequence"/>
</dbReference>
<dbReference type="InterPro" id="IPR036300">
    <property type="entry name" value="MIR_dom_sf"/>
</dbReference>
<proteinExistence type="predicted"/>
<evidence type="ECO:0000259" key="2">
    <source>
        <dbReference type="PROSITE" id="PS50919"/>
    </source>
</evidence>
<gene>
    <name evidence="3" type="ORF">RirG_190590</name>
</gene>
<dbReference type="SUPFAM" id="SSF82109">
    <property type="entry name" value="MIR domain"/>
    <property type="match status" value="1"/>
</dbReference>
<dbReference type="InterPro" id="IPR016093">
    <property type="entry name" value="MIR_motif"/>
</dbReference>
<evidence type="ECO:0000313" key="3">
    <source>
        <dbReference type="EMBL" id="EXX59263.1"/>
    </source>
</evidence>
<dbReference type="SMART" id="SM00472">
    <property type="entry name" value="MIR"/>
    <property type="match status" value="1"/>
</dbReference>
<protein>
    <recommendedName>
        <fullName evidence="2">MIR domain-containing protein</fullName>
    </recommendedName>
</protein>
<reference evidence="3 4" key="1">
    <citation type="submission" date="2014-02" db="EMBL/GenBank/DDBJ databases">
        <title>Single nucleus genome sequencing reveals high similarity among nuclei of an endomycorrhizal fungus.</title>
        <authorList>
            <person name="Lin K."/>
            <person name="Geurts R."/>
            <person name="Zhang Z."/>
            <person name="Limpens E."/>
            <person name="Saunders D.G."/>
            <person name="Mu D."/>
            <person name="Pang E."/>
            <person name="Cao H."/>
            <person name="Cha H."/>
            <person name="Lin T."/>
            <person name="Zhou Q."/>
            <person name="Shang Y."/>
            <person name="Li Y."/>
            <person name="Ivanov S."/>
            <person name="Sharma T."/>
            <person name="Velzen R.V."/>
            <person name="Ruijter N.D."/>
            <person name="Aanen D.K."/>
            <person name="Win J."/>
            <person name="Kamoun S."/>
            <person name="Bisseling T."/>
            <person name="Huang S."/>
        </authorList>
    </citation>
    <scope>NUCLEOTIDE SEQUENCE [LARGE SCALE GENOMIC DNA]</scope>
    <source>
        <strain evidence="4">DAOM197198w</strain>
    </source>
</reference>
<keyword evidence="1" id="KW-0677">Repeat</keyword>
<dbReference type="AlphaFoldDB" id="A0A015LX86"/>
<dbReference type="PROSITE" id="PS50919">
    <property type="entry name" value="MIR"/>
    <property type="match status" value="1"/>
</dbReference>
<dbReference type="CDD" id="cd23263">
    <property type="entry name" value="beta-trefoil_MIR"/>
    <property type="match status" value="1"/>
</dbReference>
<dbReference type="HOGENOM" id="CLU_047744_1_0_1"/>
<name>A0A015LX86_RHIIW</name>
<dbReference type="EMBL" id="JEMT01026506">
    <property type="protein sequence ID" value="EXX59263.1"/>
    <property type="molecule type" value="Genomic_DNA"/>
</dbReference>
<comment type="caution">
    <text evidence="3">The sequence shown here is derived from an EMBL/GenBank/DDBJ whole genome shotgun (WGS) entry which is preliminary data.</text>
</comment>
<feature type="domain" description="MIR" evidence="2">
    <location>
        <begin position="157"/>
        <end position="212"/>
    </location>
</feature>
<accession>A0A015LX86</accession>